<evidence type="ECO:0000256" key="1">
    <source>
        <dbReference type="SAM" id="SignalP"/>
    </source>
</evidence>
<feature type="signal peptide" evidence="1">
    <location>
        <begin position="1"/>
        <end position="18"/>
    </location>
</feature>
<feature type="chain" id="PRO_5022958094" description="Outer membrane protein beta-barrel domain-containing protein" evidence="1">
    <location>
        <begin position="19"/>
        <end position="247"/>
    </location>
</feature>
<sequence>MRVLIFIVFVMLPAWAQAQPRFGVEVGFGQSGGMTSYIDNVTHLQDETIYLADEPGSSGLAVIAAFVFEDLAIELETRWFAREELILHHRGSENFDSTGKVRPDFSVDDAGVDYVEIDERRIAIPDRSRGQLFVAAASGVFRWYLIEGDFNLFIPFGLGLSMTHIFEPNQPYVFGLKGFSGVTGMFDVSGPIAMYANLGVHALITPSYRRQDDVTRSSAAVGESTLESMISTFSYASISIGFQFTVR</sequence>
<name>A0A5B8XLU9_9DELT</name>
<protein>
    <recommendedName>
        <fullName evidence="4">Outer membrane protein beta-barrel domain-containing protein</fullName>
    </recommendedName>
</protein>
<evidence type="ECO:0000313" key="2">
    <source>
        <dbReference type="EMBL" id="QED25948.1"/>
    </source>
</evidence>
<accession>A0A5B8XLU9</accession>
<gene>
    <name evidence="2" type="ORF">FRD01_01460</name>
</gene>
<dbReference type="RefSeq" id="WP_146956964.1">
    <property type="nucleotide sequence ID" value="NZ_CP042467.1"/>
</dbReference>
<reference evidence="2 3" key="1">
    <citation type="submission" date="2019-08" db="EMBL/GenBank/DDBJ databases">
        <authorList>
            <person name="Liang Q."/>
        </authorList>
    </citation>
    <scope>NUCLEOTIDE SEQUENCE [LARGE SCALE GENOMIC DNA]</scope>
    <source>
        <strain evidence="2 3">V1718</strain>
    </source>
</reference>
<keyword evidence="1" id="KW-0732">Signal</keyword>
<dbReference type="AlphaFoldDB" id="A0A5B8XLU9"/>
<evidence type="ECO:0000313" key="3">
    <source>
        <dbReference type="Proteomes" id="UP000321595"/>
    </source>
</evidence>
<organism evidence="2 3">
    <name type="scientific">Microvenator marinus</name>
    <dbReference type="NCBI Taxonomy" id="2600177"/>
    <lineage>
        <taxon>Bacteria</taxon>
        <taxon>Deltaproteobacteria</taxon>
        <taxon>Bradymonadales</taxon>
        <taxon>Microvenatoraceae</taxon>
        <taxon>Microvenator</taxon>
    </lineage>
</organism>
<dbReference type="Proteomes" id="UP000321595">
    <property type="component" value="Chromosome"/>
</dbReference>
<evidence type="ECO:0008006" key="4">
    <source>
        <dbReference type="Google" id="ProtNLM"/>
    </source>
</evidence>
<dbReference type="EMBL" id="CP042467">
    <property type="protein sequence ID" value="QED25948.1"/>
    <property type="molecule type" value="Genomic_DNA"/>
</dbReference>
<proteinExistence type="predicted"/>
<dbReference type="KEGG" id="bbae:FRD01_01460"/>
<keyword evidence="3" id="KW-1185">Reference proteome</keyword>